<sequence>MAASCSDQLPKPLRWNPSVTSADVNKKATYMIRIDDFDIDITPYTTFSDGALFVIVSGLRLYHLLQQKKLKPVGVNFEGDSKYKKSMKNVCFEDVSSKTAFLKKLRSSITLPPCITNLINDILVRPRSDRFKKRFVFNSYMVNVVTCTKCNKRCVVRAISLLYDNDKKCIGELHGLLKKEKYYLPYNCKKMECENMCPSTSGCSGSNPINNF</sequence>
<reference evidence="1 2" key="1">
    <citation type="journal article" date="2017" name="Viruses">
        <title>The Operophtera brumata Nucleopolyhedrovirus (OpbuNPV) Represents an Early, Divergent Lineage within Genus Alphabaculovirus.</title>
        <authorList>
            <person name="Harrison R.L."/>
            <person name="Rowley D.L."/>
            <person name="Mowery J.D."/>
            <person name="Bauchan G.R."/>
            <person name="Burand J.P."/>
        </authorList>
    </citation>
    <scope>NUCLEOTIDE SEQUENCE [LARGE SCALE GENOMIC DNA]</scope>
    <source>
        <strain evidence="1">OpbuNPV-MA</strain>
    </source>
</reference>
<dbReference type="InterPro" id="IPR004283">
    <property type="entry name" value="Lef-2"/>
</dbReference>
<organism evidence="1 2">
    <name type="scientific">Operophtera brumata nucleopolyhedrovirus</name>
    <dbReference type="NCBI Taxonomy" id="1046267"/>
    <lineage>
        <taxon>Viruses</taxon>
        <taxon>Viruses incertae sedis</taxon>
        <taxon>Naldaviricetes</taxon>
        <taxon>Lefavirales</taxon>
        <taxon>Baculoviridae</taxon>
        <taxon>Alphabaculovirus</taxon>
        <taxon>Alphabaculovirus opbrumatae</taxon>
    </lineage>
</organism>
<dbReference type="GeneID" id="41700005"/>
<dbReference type="OrthoDB" id="19212at10239"/>
<protein>
    <submittedName>
        <fullName evidence="1">LEF-2</fullName>
    </submittedName>
</protein>
<dbReference type="Proteomes" id="UP000290445">
    <property type="component" value="Segment"/>
</dbReference>
<proteinExistence type="predicted"/>
<accession>A0A2H4UZW0</accession>
<dbReference type="EMBL" id="MF614691">
    <property type="protein sequence ID" value="AUA60342.1"/>
    <property type="molecule type" value="Genomic_DNA"/>
</dbReference>
<dbReference type="GO" id="GO:0019083">
    <property type="term" value="P:viral transcription"/>
    <property type="evidence" value="ECO:0007669"/>
    <property type="project" value="InterPro"/>
</dbReference>
<name>A0A2H4UZW0_9ABAC</name>
<keyword evidence="2" id="KW-1185">Reference proteome</keyword>
<evidence type="ECO:0000313" key="2">
    <source>
        <dbReference type="Proteomes" id="UP000290445"/>
    </source>
</evidence>
<dbReference type="Pfam" id="PF03041">
    <property type="entry name" value="Baculo_LEF-2"/>
    <property type="match status" value="1"/>
</dbReference>
<evidence type="ECO:0000313" key="1">
    <source>
        <dbReference type="EMBL" id="AUA60342.1"/>
    </source>
</evidence>
<dbReference type="KEGG" id="vg:41700005"/>
<dbReference type="RefSeq" id="YP_009552671.1">
    <property type="nucleotide sequence ID" value="NC_040621.1"/>
</dbReference>